<evidence type="ECO:0000313" key="1">
    <source>
        <dbReference type="EMBL" id="KAI8003857.1"/>
    </source>
</evidence>
<gene>
    <name evidence="1" type="ORF">LOK49_LG08G00426</name>
</gene>
<dbReference type="EMBL" id="CM045766">
    <property type="protein sequence ID" value="KAI8003857.1"/>
    <property type="molecule type" value="Genomic_DNA"/>
</dbReference>
<comment type="caution">
    <text evidence="1">The sequence shown here is derived from an EMBL/GenBank/DDBJ whole genome shotgun (WGS) entry which is preliminary data.</text>
</comment>
<keyword evidence="2" id="KW-1185">Reference proteome</keyword>
<proteinExistence type="predicted"/>
<reference evidence="1 2" key="1">
    <citation type="journal article" date="2022" name="Plant J.">
        <title>Chromosome-level genome of Camellia lanceoleosa provides a valuable resource for understanding genome evolution and self-incompatibility.</title>
        <authorList>
            <person name="Gong W."/>
            <person name="Xiao S."/>
            <person name="Wang L."/>
            <person name="Liao Z."/>
            <person name="Chang Y."/>
            <person name="Mo W."/>
            <person name="Hu G."/>
            <person name="Li W."/>
            <person name="Zhao G."/>
            <person name="Zhu H."/>
            <person name="Hu X."/>
            <person name="Ji K."/>
            <person name="Xiang X."/>
            <person name="Song Q."/>
            <person name="Yuan D."/>
            <person name="Jin S."/>
            <person name="Zhang L."/>
        </authorList>
    </citation>
    <scope>NUCLEOTIDE SEQUENCE [LARGE SCALE GENOMIC DNA]</scope>
    <source>
        <strain evidence="1">SQ_2022a</strain>
    </source>
</reference>
<accession>A0ACC0GRI0</accession>
<evidence type="ECO:0000313" key="2">
    <source>
        <dbReference type="Proteomes" id="UP001060215"/>
    </source>
</evidence>
<protein>
    <submittedName>
        <fullName evidence="1">Uncharacterized protein</fullName>
    </submittedName>
</protein>
<sequence length="222" mass="25102">MGSLMAGWDSQVPDPRTAEIQRNQSLTNERIEAYWRSEKKVEEEHLRAISDLPMKSSQESIIMESERKIQRSSSLPLSNTKESQLEMETDQTNLEKLINKNGWWTTSSSAFLNEPPEIAAERPAYKYASQYHESIIMESERKRSSSLPLSNTKESQLEMETDQTNLEKLINKNGWWTRSSSAFLNEPPVIAAESPTNKYASQYHVAAGIATSKPSSIIGNSS</sequence>
<organism evidence="1 2">
    <name type="scientific">Camellia lanceoleosa</name>
    <dbReference type="NCBI Taxonomy" id="1840588"/>
    <lineage>
        <taxon>Eukaryota</taxon>
        <taxon>Viridiplantae</taxon>
        <taxon>Streptophyta</taxon>
        <taxon>Embryophyta</taxon>
        <taxon>Tracheophyta</taxon>
        <taxon>Spermatophyta</taxon>
        <taxon>Magnoliopsida</taxon>
        <taxon>eudicotyledons</taxon>
        <taxon>Gunneridae</taxon>
        <taxon>Pentapetalae</taxon>
        <taxon>asterids</taxon>
        <taxon>Ericales</taxon>
        <taxon>Theaceae</taxon>
        <taxon>Camellia</taxon>
    </lineage>
</organism>
<dbReference type="Proteomes" id="UP001060215">
    <property type="component" value="Chromosome 9"/>
</dbReference>
<name>A0ACC0GRI0_9ERIC</name>